<evidence type="ECO:0000313" key="2">
    <source>
        <dbReference type="Proteomes" id="UP000886523"/>
    </source>
</evidence>
<dbReference type="EMBL" id="MU129342">
    <property type="protein sequence ID" value="KAF9503514.1"/>
    <property type="molecule type" value="Genomic_DNA"/>
</dbReference>
<evidence type="ECO:0000313" key="1">
    <source>
        <dbReference type="EMBL" id="KAF9503514.1"/>
    </source>
</evidence>
<reference evidence="1" key="1">
    <citation type="journal article" date="2020" name="Nat. Commun.">
        <title>Large-scale genome sequencing of mycorrhizal fungi provides insights into the early evolution of symbiotic traits.</title>
        <authorList>
            <person name="Miyauchi S."/>
            <person name="Kiss E."/>
            <person name="Kuo A."/>
            <person name="Drula E."/>
            <person name="Kohler A."/>
            <person name="Sanchez-Garcia M."/>
            <person name="Morin E."/>
            <person name="Andreopoulos B."/>
            <person name="Barry K.W."/>
            <person name="Bonito G."/>
            <person name="Buee M."/>
            <person name="Carver A."/>
            <person name="Chen C."/>
            <person name="Cichocki N."/>
            <person name="Clum A."/>
            <person name="Culley D."/>
            <person name="Crous P.W."/>
            <person name="Fauchery L."/>
            <person name="Girlanda M."/>
            <person name="Hayes R.D."/>
            <person name="Keri Z."/>
            <person name="LaButti K."/>
            <person name="Lipzen A."/>
            <person name="Lombard V."/>
            <person name="Magnuson J."/>
            <person name="Maillard F."/>
            <person name="Murat C."/>
            <person name="Nolan M."/>
            <person name="Ohm R.A."/>
            <person name="Pangilinan J."/>
            <person name="Pereira M.F."/>
            <person name="Perotto S."/>
            <person name="Peter M."/>
            <person name="Pfister S."/>
            <person name="Riley R."/>
            <person name="Sitrit Y."/>
            <person name="Stielow J.B."/>
            <person name="Szollosi G."/>
            <person name="Zifcakova L."/>
            <person name="Stursova M."/>
            <person name="Spatafora J.W."/>
            <person name="Tedersoo L."/>
            <person name="Vaario L.M."/>
            <person name="Yamada A."/>
            <person name="Yan M."/>
            <person name="Wang P."/>
            <person name="Xu J."/>
            <person name="Bruns T."/>
            <person name="Baldrian P."/>
            <person name="Vilgalys R."/>
            <person name="Dunand C."/>
            <person name="Henrissat B."/>
            <person name="Grigoriev I.V."/>
            <person name="Hibbett D."/>
            <person name="Nagy L.G."/>
            <person name="Martin F.M."/>
        </authorList>
    </citation>
    <scope>NUCLEOTIDE SEQUENCE</scope>
    <source>
        <strain evidence="1">UP504</strain>
    </source>
</reference>
<comment type="caution">
    <text evidence="1">The sequence shown here is derived from an EMBL/GenBank/DDBJ whole genome shotgun (WGS) entry which is preliminary data.</text>
</comment>
<dbReference type="AlphaFoldDB" id="A0A9P6DLS5"/>
<dbReference type="Proteomes" id="UP000886523">
    <property type="component" value="Unassembled WGS sequence"/>
</dbReference>
<accession>A0A9P6DLS5</accession>
<protein>
    <submittedName>
        <fullName evidence="1">Uncharacterized protein</fullName>
    </submittedName>
</protein>
<keyword evidence="2" id="KW-1185">Reference proteome</keyword>
<name>A0A9P6DLS5_9AGAM</name>
<proteinExistence type="predicted"/>
<sequence>MSLPPRLAPAILRPPDLLHLFHSSCSINSILEQAPKNSVQLVRRFIGLTRGTPDSADACDSRYHTALFVGTFSLGNERSRRSQGVSLRAPSRNESASSPRLRLIRGWVIWTADRCCLRKHPWRARSQQGLLRNQLLRLDLALYSRCGSLIDDLRAISPNGRVSVVIALPPLRYLLSADTLSRGYASSVSFSILEELVVSVGRPVHTA</sequence>
<gene>
    <name evidence="1" type="ORF">BS47DRAFT_1402324</name>
</gene>
<organism evidence="1 2">
    <name type="scientific">Hydnum rufescens UP504</name>
    <dbReference type="NCBI Taxonomy" id="1448309"/>
    <lineage>
        <taxon>Eukaryota</taxon>
        <taxon>Fungi</taxon>
        <taxon>Dikarya</taxon>
        <taxon>Basidiomycota</taxon>
        <taxon>Agaricomycotina</taxon>
        <taxon>Agaricomycetes</taxon>
        <taxon>Cantharellales</taxon>
        <taxon>Hydnaceae</taxon>
        <taxon>Hydnum</taxon>
    </lineage>
</organism>